<dbReference type="InterPro" id="IPR023213">
    <property type="entry name" value="CAT-like_dom_sf"/>
</dbReference>
<reference evidence="6 7" key="1">
    <citation type="journal article" date="2015" name="BMC Genomics">
        <title>Genome mining reveals unlocked bioactive potential of marine Gram-negative bacteria.</title>
        <authorList>
            <person name="Machado H."/>
            <person name="Sonnenschein E.C."/>
            <person name="Melchiorsen J."/>
            <person name="Gram L."/>
        </authorList>
    </citation>
    <scope>NUCLEOTIDE SEQUENCE [LARGE SCALE GENOMIC DNA]</scope>
    <source>
        <strain evidence="6 7">S2471</strain>
    </source>
</reference>
<keyword evidence="7" id="KW-1185">Reference proteome</keyword>
<dbReference type="FunFam" id="3.40.50.980:FF:000002">
    <property type="entry name" value="Enterobactin synthetase component F"/>
    <property type="match status" value="3"/>
</dbReference>
<dbReference type="Gene3D" id="3.40.50.980">
    <property type="match status" value="6"/>
</dbReference>
<dbReference type="Proteomes" id="UP000033452">
    <property type="component" value="Unassembled WGS sequence"/>
</dbReference>
<evidence type="ECO:0000313" key="6">
    <source>
        <dbReference type="EMBL" id="KJZ08730.1"/>
    </source>
</evidence>
<dbReference type="PANTHER" id="PTHR45527">
    <property type="entry name" value="NONRIBOSOMAL PEPTIDE SYNTHETASE"/>
    <property type="match status" value="1"/>
</dbReference>
<evidence type="ECO:0000256" key="3">
    <source>
        <dbReference type="ARBA" id="ARBA00022450"/>
    </source>
</evidence>
<keyword evidence="3" id="KW-0596">Phosphopantetheine</keyword>
<comment type="caution">
    <text evidence="6">The sequence shown here is derived from an EMBL/GenBank/DDBJ whole genome shotgun (WGS) entry which is preliminary data.</text>
</comment>
<dbReference type="NCBIfam" id="NF003417">
    <property type="entry name" value="PRK04813.1"/>
    <property type="match status" value="3"/>
</dbReference>
<dbReference type="CDD" id="cd17643">
    <property type="entry name" value="A_NRPS_Cytc1-like"/>
    <property type="match status" value="1"/>
</dbReference>
<evidence type="ECO:0000259" key="5">
    <source>
        <dbReference type="PROSITE" id="PS50075"/>
    </source>
</evidence>
<dbReference type="FunFam" id="3.30.300.30:FF:000015">
    <property type="entry name" value="Nonribosomal peptide synthase SidD"/>
    <property type="match status" value="1"/>
</dbReference>
<dbReference type="PANTHER" id="PTHR45527:SF1">
    <property type="entry name" value="FATTY ACID SYNTHASE"/>
    <property type="match status" value="1"/>
</dbReference>
<dbReference type="InterPro" id="IPR020806">
    <property type="entry name" value="PKS_PP-bd"/>
</dbReference>
<dbReference type="SMART" id="SM00823">
    <property type="entry name" value="PKS_PP"/>
    <property type="match status" value="3"/>
</dbReference>
<accession>A0A0F4QN87</accession>
<dbReference type="PATRIC" id="fig|43658.5.peg.2442"/>
<organism evidence="6 7">
    <name type="scientific">Pseudoalteromonas rubra</name>
    <dbReference type="NCBI Taxonomy" id="43658"/>
    <lineage>
        <taxon>Bacteria</taxon>
        <taxon>Pseudomonadati</taxon>
        <taxon>Pseudomonadota</taxon>
        <taxon>Gammaproteobacteria</taxon>
        <taxon>Alteromonadales</taxon>
        <taxon>Pseudoalteromonadaceae</taxon>
        <taxon>Pseudoalteromonas</taxon>
    </lineage>
</organism>
<evidence type="ECO:0000256" key="4">
    <source>
        <dbReference type="ARBA" id="ARBA00022553"/>
    </source>
</evidence>
<dbReference type="SUPFAM" id="SSF47336">
    <property type="entry name" value="ACP-like"/>
    <property type="match status" value="3"/>
</dbReference>
<feature type="domain" description="Carrier" evidence="5">
    <location>
        <begin position="1060"/>
        <end position="1136"/>
    </location>
</feature>
<dbReference type="PROSITE" id="PS00012">
    <property type="entry name" value="PHOSPHOPANTETHEINE"/>
    <property type="match status" value="2"/>
</dbReference>
<dbReference type="FunFam" id="3.30.300.30:FF:000010">
    <property type="entry name" value="Enterobactin synthetase component F"/>
    <property type="match status" value="2"/>
</dbReference>
<dbReference type="Pfam" id="PF18563">
    <property type="entry name" value="TubC_N"/>
    <property type="match status" value="1"/>
</dbReference>
<evidence type="ECO:0000313" key="7">
    <source>
        <dbReference type="Proteomes" id="UP000033452"/>
    </source>
</evidence>
<feature type="domain" description="Carrier" evidence="5">
    <location>
        <begin position="2147"/>
        <end position="2224"/>
    </location>
</feature>
<dbReference type="CDD" id="cd19544">
    <property type="entry name" value="E-C_NRPS"/>
    <property type="match status" value="1"/>
</dbReference>
<dbReference type="InterPro" id="IPR000873">
    <property type="entry name" value="AMP-dep_synth/lig_dom"/>
</dbReference>
<dbReference type="FunFam" id="2.30.38.10:FF:000001">
    <property type="entry name" value="Non-ribosomal peptide synthetase PvdI"/>
    <property type="match status" value="2"/>
</dbReference>
<dbReference type="InterPro" id="IPR036736">
    <property type="entry name" value="ACP-like_sf"/>
</dbReference>
<gene>
    <name evidence="6" type="ORF">TW77_11550</name>
</gene>
<dbReference type="SUPFAM" id="SSF56801">
    <property type="entry name" value="Acetyl-CoA synthetase-like"/>
    <property type="match status" value="3"/>
</dbReference>
<dbReference type="EMBL" id="JXYA01000024">
    <property type="protein sequence ID" value="KJZ08730.1"/>
    <property type="molecule type" value="Genomic_DNA"/>
</dbReference>
<dbReference type="GO" id="GO:0044550">
    <property type="term" value="P:secondary metabolite biosynthetic process"/>
    <property type="evidence" value="ECO:0007669"/>
    <property type="project" value="UniProtKB-ARBA"/>
</dbReference>
<dbReference type="PROSITE" id="PS50075">
    <property type="entry name" value="CARRIER"/>
    <property type="match status" value="3"/>
</dbReference>
<proteinExistence type="inferred from homology"/>
<feature type="domain" description="Carrier" evidence="5">
    <location>
        <begin position="3238"/>
        <end position="3315"/>
    </location>
</feature>
<dbReference type="Gene3D" id="1.10.1200.10">
    <property type="entry name" value="ACP-like"/>
    <property type="match status" value="3"/>
</dbReference>
<name>A0A0F4QN87_9GAMM</name>
<dbReference type="NCBIfam" id="TIGR01733">
    <property type="entry name" value="AA-adenyl-dom"/>
    <property type="match status" value="3"/>
</dbReference>
<dbReference type="OrthoDB" id="9757559at2"/>
<dbReference type="RefSeq" id="WP_046005135.1">
    <property type="nucleotide sequence ID" value="NZ_JXYA01000024.1"/>
</dbReference>
<dbReference type="InterPro" id="IPR009081">
    <property type="entry name" value="PP-bd_ACP"/>
</dbReference>
<dbReference type="FunFam" id="1.10.1200.10:FF:000005">
    <property type="entry name" value="Nonribosomal peptide synthetase 1"/>
    <property type="match status" value="1"/>
</dbReference>
<dbReference type="GO" id="GO:0005737">
    <property type="term" value="C:cytoplasm"/>
    <property type="evidence" value="ECO:0007669"/>
    <property type="project" value="TreeGrafter"/>
</dbReference>
<dbReference type="Pfam" id="PF00501">
    <property type="entry name" value="AMP-binding"/>
    <property type="match status" value="3"/>
</dbReference>
<dbReference type="Pfam" id="PF13193">
    <property type="entry name" value="AMP-binding_C"/>
    <property type="match status" value="3"/>
</dbReference>
<dbReference type="InterPro" id="IPR025110">
    <property type="entry name" value="AMP-bd_C"/>
</dbReference>
<dbReference type="InterPro" id="IPR045851">
    <property type="entry name" value="AMP-bd_C_sf"/>
</dbReference>
<dbReference type="GO" id="GO:0043041">
    <property type="term" value="P:amino acid activation for nonribosomal peptide biosynthetic process"/>
    <property type="evidence" value="ECO:0007669"/>
    <property type="project" value="TreeGrafter"/>
</dbReference>
<protein>
    <submittedName>
        <fullName evidence="6">Peptide synthetase</fullName>
    </submittedName>
</protein>
<dbReference type="InterPro" id="IPR020845">
    <property type="entry name" value="AMP-binding_CS"/>
</dbReference>
<dbReference type="Gene3D" id="3.30.559.30">
    <property type="entry name" value="Nonribosomal peptide synthetase, condensation domain"/>
    <property type="match status" value="3"/>
</dbReference>
<dbReference type="Pfam" id="PF00550">
    <property type="entry name" value="PP-binding"/>
    <property type="match status" value="3"/>
</dbReference>
<dbReference type="InterPro" id="IPR001242">
    <property type="entry name" value="Condensation_dom"/>
</dbReference>
<dbReference type="SUPFAM" id="SSF52777">
    <property type="entry name" value="CoA-dependent acyltransferases"/>
    <property type="match status" value="6"/>
</dbReference>
<dbReference type="InterPro" id="IPR010071">
    <property type="entry name" value="AA_adenyl_dom"/>
</dbReference>
<dbReference type="InterPro" id="IPR006162">
    <property type="entry name" value="Ppantetheine_attach_site"/>
</dbReference>
<dbReference type="GO" id="GO:0031177">
    <property type="term" value="F:phosphopantetheine binding"/>
    <property type="evidence" value="ECO:0007669"/>
    <property type="project" value="InterPro"/>
</dbReference>
<dbReference type="GO" id="GO:0003824">
    <property type="term" value="F:catalytic activity"/>
    <property type="evidence" value="ECO:0007669"/>
    <property type="project" value="InterPro"/>
</dbReference>
<evidence type="ECO:0000256" key="2">
    <source>
        <dbReference type="ARBA" id="ARBA00006432"/>
    </source>
</evidence>
<dbReference type="PROSITE" id="PS00455">
    <property type="entry name" value="AMP_BINDING"/>
    <property type="match status" value="1"/>
</dbReference>
<dbReference type="InterPro" id="IPR044894">
    <property type="entry name" value="TubC_N_sf"/>
</dbReference>
<dbReference type="CDD" id="cd05930">
    <property type="entry name" value="A_NRPS"/>
    <property type="match status" value="2"/>
</dbReference>
<dbReference type="Gene3D" id="1.10.10.1830">
    <property type="entry name" value="Non-ribosomal peptide synthase, adenylation domain"/>
    <property type="match status" value="1"/>
</dbReference>
<keyword evidence="4" id="KW-0597">Phosphoprotein</keyword>
<dbReference type="CDD" id="cd19531">
    <property type="entry name" value="LCL_NRPS-like"/>
    <property type="match status" value="2"/>
</dbReference>
<evidence type="ECO:0000256" key="1">
    <source>
        <dbReference type="ARBA" id="ARBA00001957"/>
    </source>
</evidence>
<dbReference type="Gene3D" id="3.30.559.10">
    <property type="entry name" value="Chloramphenicol acetyltransferase-like domain"/>
    <property type="match status" value="3"/>
</dbReference>
<dbReference type="FunFam" id="3.40.50.980:FF:000001">
    <property type="entry name" value="Non-ribosomal peptide synthetase"/>
    <property type="match status" value="3"/>
</dbReference>
<comment type="similarity">
    <text evidence="2">Belongs to the ATP-dependent AMP-binding enzyme family.</text>
</comment>
<dbReference type="Gene3D" id="3.30.300.30">
    <property type="match status" value="3"/>
</dbReference>
<dbReference type="Gene3D" id="2.30.38.10">
    <property type="entry name" value="Luciferase, Domain 3"/>
    <property type="match status" value="3"/>
</dbReference>
<dbReference type="Pfam" id="PF00668">
    <property type="entry name" value="Condensation"/>
    <property type="match status" value="3"/>
</dbReference>
<dbReference type="FunFam" id="3.40.50.12780:FF:000012">
    <property type="entry name" value="Non-ribosomal peptide synthetase"/>
    <property type="match status" value="3"/>
</dbReference>
<dbReference type="InterPro" id="IPR041464">
    <property type="entry name" value="TubC_N"/>
</dbReference>
<comment type="cofactor">
    <cofactor evidence="1">
        <name>pantetheine 4'-phosphate</name>
        <dbReference type="ChEBI" id="CHEBI:47942"/>
    </cofactor>
</comment>
<sequence length="3335" mass="369180">MNVHQAFELAISQGVHLYVEQGKLKFKAAKGSMTDELRSALKENKTQLIELLSQQAVKPNALTQSEGAIPALGLTQSVLSFSQQRLWFLEQLRGPSAEYNIPLALDVQGRVDLAAVEDAFNDILVRHTILRSGYFDSEDGPRQAIRDDAALNIHQIDLCDSDDLATEVAAHIERDTLTPFDLTKDVLFRVTYLCTHKHSDGTQQGVLLLNMHHIVSDGWSMEILTREFVQAYQARVTGQLPSWAPLPLQYADYAHWQREHLTKEALAEQLTYWQQTLADAPAIHGITPDFERPATKQLHGALVRSELGAGEAQALQNLARQHQLTPFMLIHSALAYVLSRHSNSCDIVIGTPIANRGHTELEGLIGYFANTLVLRVNTEQPSISDYFAHVKSVHLGAQANQDVPFEQLVEKLKVPRSGAHAPLFQIMLTTNSDYGVRDQQLALDGLQIAQRRACSVTTKFDLEIEVALNEQGVAIEITYDTALYRAQHVTAIADHLNTVLSQLAALQPADLSAKPDTLILLSETERQQQLVDWNTTARDYPRERCVHELFELQAKATPDAIALRFDGRTMSYDALNTKANQLAHYLRTEHGIGPDALVGLCTERSFEMVIGIWGILKAGGAYMPLDPELPSGRLNYLVEDASAQVVLSTQEVIDRVSLGDAAVIALDNFDFDAYPDSNIAVSDIGLTAQNLAYTIYTSGSTGQPKGVLLEHQALHNRIDWMDKEYGCQPQDKILQKTPYSFDVSVWEFVWPMLKGAELVIAKPGGHKDPAYLNELIVATGVTKLHFVPSMLGVMLEHGDLAACSSIEQVFCSGEALQISHVEQFKALLPTAQLHNLYGPTEAAIDVSYWDCAMPHGSSIPIGKPIQNIQLYILDDALNLLPQGACGELHIGGEGLARGYHNRPELTAERFIDNPFYPQSASKRLYKTGDLVRFREDGNIEYMGRLDHQVKIRGQRIELGEIEYHIGEHQQVDSALVMALSDDKGNQRLVAYVKPSSELTDETQQALVASVQSQLSESLAEYMVPSNFVLLNEWPQTPNGKIDRKALPVPKSLGYEVAYLSPVTEQEQALAALCAELLNLELADVSMAANFFELGGHSLMVMELVSRLKKQGWRTSVQALFNARVLGEMAKTITDATHHSEPELPQNGIPAHCTQITPDMVTLASVTQSELDSLSERIPGGAANITDIYPLAPLQESIFLVHSATEKSDPYVTTITLEFDSETQIDRFVARFNQIIARYDVLRTMVAWRECQAPLQVVLRHCELLPSWLSFSGHTDAREKLDAYVAEGIHRMDLELAPLVQLELAHDPKTNKYCGVLKEHHILLDHISVEMIMAELAMGEQTFAQLPDALPYRQFIAQTLHNVAHLDSRKYFTNQLGDIETPCHPFGLDSTQADELHCNELHVELSQQQSSQIRSQMQQRGMSPAAFFHLAWAMVVSACSQSRDVVFGTVLSGRMSGQQGIEQMMGMMINTLPLRVNLTDEAADTLLQQVDQALLGLMPYEQASLTEAQACSGVGTQTPLFSAIFNYRHSRLAEAPAQGSAQAIAAKERTNYPFNLCVDDWGRDFSFNLQVDRSVDINAIGEYVTCAIEQLLRALHDESDTPVAKLSVLSEAQQDALLRANVAHAIDTDTTSSIQARFERQAARVGERTALVYQQESLTYRELNARANALAHYLIEVHDIRPDTLVGLCVGRGVNMIVGILAILKAGGAYVPLDPNYPQERLDFICQDAGVALVLGEDQVADALALQDTPIIDLNKLVLAGYSTDNVQLTTHTSDNLAYVIYTSGSTGKPKGVLQTHRNVGRLFDVTQSDFNFNEDDCWCVFHSFAFDFSVWEIWGALLFGGKLLMPSLDEVKDSQLFVALCQRHKLTILNQTPSAFKQLTDYLVTAGEAQPSLRCIVFGGEGLTPSHVSQWWTHFAQQPTELINMYGITETTVHVTYKRLEANAPINIGRPLRDQHIVLLDDALKLVPDGCAGEIYVGGAGLALGYLNREALSAERFIDNPFDRERYPWLGERLYRAGDLARYDENGELHYLGRQDDQVKIRGHRIELGEVENRIAELAMVDSALVQAMPLADDTLQLVAYVKGADANIDETWLSQLKTALGEQLPAYMLPGAIVTVTQWPLTANGKVDRRALPAPDAGQGEQTYVAPRNDTEYTLVGIWADLLKLEHGQVSVEANFFELGGHSLLLMKLLAGIRIQLQCELSVKDIFAATTIAQQAERVAQQTDAVVQPPIVAQPREDNAHLPLSFAQQRLWFIDKLNGSSAEYNMPVAFDVDGTLDLDAAEAALNSLVARHEALRTVYLEQDAEPVQLIRKEAQLTLTLHDLSELSEHGKTVRLNQLLSEDALTPFKLDSDLMLRAQYILLNYADQGEAQRGVLAFNMHHIASDGWSVELMSNEFMALYEAAVSGSDAALPPLAIQYADYALWQREWLNNQQGGAQALETQLNYWRDTLSDAPAVHGLQLDKPRPEEKAFSAKGFTSLLPGTLSQGLKGFAEAARVTPFMLVHSALAYVLSRHSNQHDIVIGTPVANRAQPEVAGLIGYFANTLVLRVSTRHHSLGDYLEHVKEAHIGAQSHQGVPFEQLVDALQIPRSTAYSPVFQVMLTTNSEFALADKPEQGLAALAFTPRLPEACTTKFDIEINIDLDDAGLTVNWLYDAGLFSEQHIAALDQHLQGVLRYLARLTQAQLANPLDTLPLLSEQERYEQLHKWNDTARDYARQRCVHELFEQQVARAPQATALRFGAQTMSYETLNSKANQLAHYLRSEHGVGADSLVGLCVERSFEMVIGIWGILKAGGAYVPLDPELPSARLAYIVEDANAAVVLSTQEVAGRVALGEARVVELDGFDYGAHSDTNIAVSEIGLSARNLAYTIYTSGSTGMPKGVLLEHQALHNRIDWMDKEYGCGAHDKILQKTPYSFDVSVWEFVWPMLKGAELVIARPGGHKDPDYLSDLIVEAGITKLHFVPSMLGVMLEHGNLSRCTSIKQVFCSGEALQISHVEQFRTVLPCAQLHNLYGPTEAAIDVSYWDCSQPYGSSVPIGQPIQNIQLYVLDDGLNLLPQGACGELHIGGEGLARGYHNRAELTEERFIVNPFYDDSEECSSERLYKTGDLVRYRNDGVIEYMGRIDHQVKIRGLRIELGEIEYHIGEHDEVDSALVMALDDTQGNQHLVAYVKPHTLGDEASQQVLIDSIRSQLSESLVEYMIPASFVLLDEWPQTPNGKIDRKALPAPEHAGLGGEYSAPQTETEQALVAIWSQVLGLDEGQVSTQASFFSVGGQSLLVIKLMKDIESHFDCTLTIKQLFKYTSVAEQAGQIDELLAAKALKAKLEQSDNVERIVF</sequence>